<dbReference type="EMBL" id="SBLB01000010">
    <property type="protein sequence ID" value="RYC66954.1"/>
    <property type="molecule type" value="Genomic_DNA"/>
</dbReference>
<keyword evidence="4 8" id="KW-0808">Transferase</keyword>
<keyword evidence="6" id="KW-0680">Restriction system</keyword>
<reference evidence="8 9" key="1">
    <citation type="submission" date="2019-01" db="EMBL/GenBank/DDBJ databases">
        <title>Spirosoma flava sp. nov., a propanil-degrading bacterium isolated from herbicide-contaminated soil.</title>
        <authorList>
            <person name="Zhang L."/>
            <person name="Jiang J.-D."/>
        </authorList>
    </citation>
    <scope>NUCLEOTIDE SEQUENCE [LARGE SCALE GENOMIC DNA]</scope>
    <source>
        <strain evidence="8 9">TY50</strain>
    </source>
</reference>
<keyword evidence="5" id="KW-0949">S-adenosyl-L-methionine</keyword>
<keyword evidence="9" id="KW-1185">Reference proteome</keyword>
<dbReference type="Gene3D" id="3.40.50.150">
    <property type="entry name" value="Vaccinia Virus protein VP39"/>
    <property type="match status" value="2"/>
</dbReference>
<dbReference type="RefSeq" id="WP_129605742.1">
    <property type="nucleotide sequence ID" value="NZ_SBLB01000010.1"/>
</dbReference>
<comment type="catalytic activity">
    <reaction evidence="7">
        <text>a 2'-deoxycytidine in DNA + S-adenosyl-L-methionine = an N(4)-methyl-2'-deoxycytidine in DNA + S-adenosyl-L-homocysteine + H(+)</text>
        <dbReference type="Rhea" id="RHEA:16857"/>
        <dbReference type="Rhea" id="RHEA-COMP:11369"/>
        <dbReference type="Rhea" id="RHEA-COMP:13674"/>
        <dbReference type="ChEBI" id="CHEBI:15378"/>
        <dbReference type="ChEBI" id="CHEBI:57856"/>
        <dbReference type="ChEBI" id="CHEBI:59789"/>
        <dbReference type="ChEBI" id="CHEBI:85452"/>
        <dbReference type="ChEBI" id="CHEBI:137933"/>
        <dbReference type="EC" id="2.1.1.113"/>
    </reaction>
</comment>
<dbReference type="GO" id="GO:0009307">
    <property type="term" value="P:DNA restriction-modification system"/>
    <property type="evidence" value="ECO:0007669"/>
    <property type="project" value="UniProtKB-KW"/>
</dbReference>
<evidence type="ECO:0000313" key="8">
    <source>
        <dbReference type="EMBL" id="RYC66954.1"/>
    </source>
</evidence>
<dbReference type="PROSITE" id="PS00093">
    <property type="entry name" value="N4_MTASE"/>
    <property type="match status" value="1"/>
</dbReference>
<comment type="similarity">
    <text evidence="1">Belongs to the N(4)/N(6)-methyltransferase family. N(4) subfamily.</text>
</comment>
<name>A0A4Q2UDF0_9BACT</name>
<dbReference type="AlphaFoldDB" id="A0A4Q2UDF0"/>
<evidence type="ECO:0000313" key="9">
    <source>
        <dbReference type="Proteomes" id="UP000290407"/>
    </source>
</evidence>
<organism evidence="8 9">
    <name type="scientific">Spirosoma sordidisoli</name>
    <dbReference type="NCBI Taxonomy" id="2502893"/>
    <lineage>
        <taxon>Bacteria</taxon>
        <taxon>Pseudomonadati</taxon>
        <taxon>Bacteroidota</taxon>
        <taxon>Cytophagia</taxon>
        <taxon>Cytophagales</taxon>
        <taxon>Cytophagaceae</taxon>
        <taxon>Spirosoma</taxon>
    </lineage>
</organism>
<dbReference type="EC" id="2.1.1.113" evidence="2"/>
<keyword evidence="3 8" id="KW-0489">Methyltransferase</keyword>
<dbReference type="GO" id="GO:0003677">
    <property type="term" value="F:DNA binding"/>
    <property type="evidence" value="ECO:0007669"/>
    <property type="project" value="InterPro"/>
</dbReference>
<proteinExistence type="inferred from homology"/>
<dbReference type="Proteomes" id="UP000290407">
    <property type="component" value="Unassembled WGS sequence"/>
</dbReference>
<evidence type="ECO:0000256" key="4">
    <source>
        <dbReference type="ARBA" id="ARBA00022679"/>
    </source>
</evidence>
<dbReference type="InterPro" id="IPR029063">
    <property type="entry name" value="SAM-dependent_MTases_sf"/>
</dbReference>
<comment type="caution">
    <text evidence="8">The sequence shown here is derived from an EMBL/GenBank/DDBJ whole genome shotgun (WGS) entry which is preliminary data.</text>
</comment>
<dbReference type="InterPro" id="IPR017985">
    <property type="entry name" value="MeTrfase_CN4_CS"/>
</dbReference>
<gene>
    <name evidence="8" type="ORF">EQG79_26625</name>
</gene>
<dbReference type="GO" id="GO:0015667">
    <property type="term" value="F:site-specific DNA-methyltransferase (cytosine-N4-specific) activity"/>
    <property type="evidence" value="ECO:0007669"/>
    <property type="project" value="UniProtKB-EC"/>
</dbReference>
<protein>
    <recommendedName>
        <fullName evidence="2">site-specific DNA-methyltransferase (cytosine-N(4)-specific)</fullName>
        <ecNumber evidence="2">2.1.1.113</ecNumber>
    </recommendedName>
</protein>
<evidence type="ECO:0000256" key="6">
    <source>
        <dbReference type="ARBA" id="ARBA00022747"/>
    </source>
</evidence>
<evidence type="ECO:0000256" key="2">
    <source>
        <dbReference type="ARBA" id="ARBA00012185"/>
    </source>
</evidence>
<dbReference type="SUPFAM" id="SSF53335">
    <property type="entry name" value="S-adenosyl-L-methionine-dependent methyltransferases"/>
    <property type="match status" value="2"/>
</dbReference>
<evidence type="ECO:0000256" key="3">
    <source>
        <dbReference type="ARBA" id="ARBA00022603"/>
    </source>
</evidence>
<dbReference type="GO" id="GO:0032259">
    <property type="term" value="P:methylation"/>
    <property type="evidence" value="ECO:0007669"/>
    <property type="project" value="UniProtKB-KW"/>
</dbReference>
<sequence>MVTQIEIFNSDVEQVTHTPAIELTANDQILVNHIKSASEANLNRWSAPNIDRRKGTHSLFQYPGRMVPEVQKALVQAIRDTQPTIQAVIDPYMGSATSLVASMYQGLDCYGQDINPLAILIGRVKTTWLNSEALRESILRTLAYVSADTRMDLDVYFPGITKWFRSDVAVELCKLRRAILREPNLDYRRVLWLTLAETIRLTSNDRTSTYKLHARPKHEILSRVLDVVGVFREQVIRNVVDIRHFHQELWEAGYADETVYRGTITIELLNSMEHILPAGDPTGFDLLVTSPPYGDNRTTIPYGEHAFLPLQWIDLDDIDPAVKQEWLLTTRALDEFSMGGKFYQRDAETVEKLREASPTLCSHLLDLAEANAPNISYRKVIAFYDDFYRSLQLIATSLKPNAYLAWTLGNRRVNKMLIRNDAILREFLENMGCVYVTELERIIHSKRMPHRNRSGKTMANEQILLLRKQGS</sequence>
<evidence type="ECO:0000256" key="7">
    <source>
        <dbReference type="ARBA" id="ARBA00049120"/>
    </source>
</evidence>
<evidence type="ECO:0000256" key="5">
    <source>
        <dbReference type="ARBA" id="ARBA00022691"/>
    </source>
</evidence>
<accession>A0A4Q2UDF0</accession>
<evidence type="ECO:0000256" key="1">
    <source>
        <dbReference type="ARBA" id="ARBA00010203"/>
    </source>
</evidence>